<protein>
    <submittedName>
        <fullName evidence="1">Uncharacterized protein</fullName>
    </submittedName>
</protein>
<dbReference type="InParanoid" id="B2A8Q6"/>
<dbReference type="KEGG" id="nth:Nther_2960"/>
<dbReference type="HOGENOM" id="CLU_2936781_0_0_9"/>
<proteinExistence type="predicted"/>
<name>B2A8Q6_NATTJ</name>
<dbReference type="AlphaFoldDB" id="B2A8Q6"/>
<evidence type="ECO:0000313" key="2">
    <source>
        <dbReference type="Proteomes" id="UP000001683"/>
    </source>
</evidence>
<dbReference type="EMBL" id="CP001036">
    <property type="protein sequence ID" value="ACB86505.1"/>
    <property type="molecule type" value="Genomic_DNA"/>
</dbReference>
<sequence length="60" mass="6836">MEKLRPRKLQLTTSIVPPIKFAQTASIGGSVNNPKQKEMIKVNEPLYDHFLREPGCRLIC</sequence>
<gene>
    <name evidence="1" type="ordered locus">Nther_2960</name>
</gene>
<reference evidence="1 2" key="2">
    <citation type="journal article" date="2011" name="J. Bacteriol.">
        <title>Complete genome sequence of the anaerobic, halophilic alkalithermophile Natranaerobius thermophilus JW/NM-WN-LF.</title>
        <authorList>
            <person name="Zhao B."/>
            <person name="Mesbah N.M."/>
            <person name="Dalin E."/>
            <person name="Goodwin L."/>
            <person name="Nolan M."/>
            <person name="Pitluck S."/>
            <person name="Chertkov O."/>
            <person name="Brettin T.S."/>
            <person name="Han J."/>
            <person name="Larimer F.W."/>
            <person name="Land M.L."/>
            <person name="Hauser L."/>
            <person name="Kyrpides N."/>
            <person name="Wiegel J."/>
        </authorList>
    </citation>
    <scope>NUCLEOTIDE SEQUENCE [LARGE SCALE GENOMIC DNA]</scope>
    <source>
        <strain evidence="2">ATCC BAA-1301 / DSM 18059 / JW/NM-WN-LF</strain>
        <plasmid evidence="1 2">pNTHE02</plasmid>
    </source>
</reference>
<organism evidence="1 2">
    <name type="scientific">Natranaerobius thermophilus (strain ATCC BAA-1301 / DSM 18059 / JW/NM-WN-LF)</name>
    <dbReference type="NCBI Taxonomy" id="457570"/>
    <lineage>
        <taxon>Bacteria</taxon>
        <taxon>Bacillati</taxon>
        <taxon>Bacillota</taxon>
        <taxon>Clostridia</taxon>
        <taxon>Natranaerobiales</taxon>
        <taxon>Natranaerobiaceae</taxon>
        <taxon>Natranaerobius</taxon>
    </lineage>
</organism>
<dbReference type="Proteomes" id="UP000001683">
    <property type="component" value="Plasmid pNTHE02"/>
</dbReference>
<reference evidence="1 2" key="1">
    <citation type="submission" date="2008-04" db="EMBL/GenBank/DDBJ databases">
        <title>Complete sequence of plasmid2 of Natranaerobius thermophilus JW/NM-WN-LF.</title>
        <authorList>
            <consortium name="US DOE Joint Genome Institute"/>
            <person name="Copeland A."/>
            <person name="Lucas S."/>
            <person name="Lapidus A."/>
            <person name="Glavina del Rio T."/>
            <person name="Dalin E."/>
            <person name="Tice H."/>
            <person name="Bruce D."/>
            <person name="Goodwin L."/>
            <person name="Pitluck S."/>
            <person name="Chertkov O."/>
            <person name="Brettin T."/>
            <person name="Detter J.C."/>
            <person name="Han C."/>
            <person name="Kuske C.R."/>
            <person name="Schmutz J."/>
            <person name="Larimer F."/>
            <person name="Land M."/>
            <person name="Hauser L."/>
            <person name="Kyrpides N."/>
            <person name="Lykidis A."/>
            <person name="Mesbah N.M."/>
            <person name="Wiegel J."/>
        </authorList>
    </citation>
    <scope>NUCLEOTIDE SEQUENCE [LARGE SCALE GENOMIC DNA]</scope>
    <source>
        <strain evidence="2">ATCC BAA-1301 / DSM 18059 / JW/NM-WN-LF</strain>
        <plasmid evidence="1 2">pNTHE02</plasmid>
    </source>
</reference>
<keyword evidence="2" id="KW-1185">Reference proteome</keyword>
<accession>B2A8Q6</accession>
<keyword evidence="1" id="KW-0614">Plasmid</keyword>
<evidence type="ECO:0000313" key="1">
    <source>
        <dbReference type="EMBL" id="ACB86505.1"/>
    </source>
</evidence>
<geneLocation type="plasmid" evidence="1 2">
    <name>pNTHE02</name>
</geneLocation>